<protein>
    <submittedName>
        <fullName evidence="7">Hydroxyacid dehydrogenase</fullName>
    </submittedName>
</protein>
<evidence type="ECO:0000256" key="1">
    <source>
        <dbReference type="ARBA" id="ARBA00005854"/>
    </source>
</evidence>
<evidence type="ECO:0000313" key="7">
    <source>
        <dbReference type="EMBL" id="RFA11834.1"/>
    </source>
</evidence>
<dbReference type="PANTHER" id="PTHR10996:SF178">
    <property type="entry name" value="2-HYDROXYACID DEHYDROGENASE YGL185C-RELATED"/>
    <property type="match status" value="1"/>
</dbReference>
<dbReference type="Pfam" id="PF02826">
    <property type="entry name" value="2-Hacid_dh_C"/>
    <property type="match status" value="1"/>
</dbReference>
<dbReference type="EMBL" id="NBXB01000046">
    <property type="protein sequence ID" value="RFA11834.1"/>
    <property type="molecule type" value="Genomic_DNA"/>
</dbReference>
<dbReference type="InterPro" id="IPR006140">
    <property type="entry name" value="D-isomer_DH_NAD-bd"/>
</dbReference>
<dbReference type="GO" id="GO:0005829">
    <property type="term" value="C:cytosol"/>
    <property type="evidence" value="ECO:0007669"/>
    <property type="project" value="TreeGrafter"/>
</dbReference>
<dbReference type="Gene3D" id="3.40.50.720">
    <property type="entry name" value="NAD(P)-binding Rossmann-like Domain"/>
    <property type="match status" value="2"/>
</dbReference>
<name>A0A3E0VP96_9MICO</name>
<dbReference type="SUPFAM" id="SSF51735">
    <property type="entry name" value="NAD(P)-binding Rossmann-fold domains"/>
    <property type="match status" value="1"/>
</dbReference>
<evidence type="ECO:0000256" key="4">
    <source>
        <dbReference type="RuleBase" id="RU003719"/>
    </source>
</evidence>
<feature type="domain" description="D-isomer specific 2-hydroxyacid dehydrogenase NAD-binding" evidence="6">
    <location>
        <begin position="129"/>
        <end position="291"/>
    </location>
</feature>
<keyword evidence="3" id="KW-0520">NAD</keyword>
<comment type="caution">
    <text evidence="7">The sequence shown here is derived from an EMBL/GenBank/DDBJ whole genome shotgun (WGS) entry which is preliminary data.</text>
</comment>
<dbReference type="AlphaFoldDB" id="A0A3E0VP96"/>
<evidence type="ECO:0000259" key="6">
    <source>
        <dbReference type="Pfam" id="PF02826"/>
    </source>
</evidence>
<dbReference type="GO" id="GO:0030267">
    <property type="term" value="F:glyoxylate reductase (NADPH) activity"/>
    <property type="evidence" value="ECO:0007669"/>
    <property type="project" value="TreeGrafter"/>
</dbReference>
<proteinExistence type="inferred from homology"/>
<dbReference type="InterPro" id="IPR050223">
    <property type="entry name" value="D-isomer_2-hydroxyacid_DH"/>
</dbReference>
<evidence type="ECO:0000313" key="8">
    <source>
        <dbReference type="Proteomes" id="UP000256541"/>
    </source>
</evidence>
<dbReference type="InterPro" id="IPR006139">
    <property type="entry name" value="D-isomer_2_OHA_DH_cat_dom"/>
</dbReference>
<feature type="domain" description="D-isomer specific 2-hydroxyacid dehydrogenase catalytic" evidence="5">
    <location>
        <begin position="42"/>
        <end position="320"/>
    </location>
</feature>
<accession>A0A3E0VP96</accession>
<reference evidence="7 8" key="1">
    <citation type="submission" date="2017-04" db="EMBL/GenBank/DDBJ databases">
        <title>Comparative genome analysis of Subtercola boreus.</title>
        <authorList>
            <person name="Cho Y.-J."/>
            <person name="Cho A."/>
            <person name="Kim O.-S."/>
            <person name="Lee J.-I."/>
        </authorList>
    </citation>
    <scope>NUCLEOTIDE SEQUENCE [LARGE SCALE GENOMIC DNA]</scope>
    <source>
        <strain evidence="7 8">P27479</strain>
    </source>
</reference>
<dbReference type="InterPro" id="IPR036291">
    <property type="entry name" value="NAD(P)-bd_dom_sf"/>
</dbReference>
<keyword evidence="2 4" id="KW-0560">Oxidoreductase</keyword>
<organism evidence="7 8">
    <name type="scientific">Subtercola boreus</name>
    <dbReference type="NCBI Taxonomy" id="120213"/>
    <lineage>
        <taxon>Bacteria</taxon>
        <taxon>Bacillati</taxon>
        <taxon>Actinomycetota</taxon>
        <taxon>Actinomycetes</taxon>
        <taxon>Micrococcales</taxon>
        <taxon>Microbacteriaceae</taxon>
        <taxon>Subtercola</taxon>
    </lineage>
</organism>
<evidence type="ECO:0000256" key="2">
    <source>
        <dbReference type="ARBA" id="ARBA00023002"/>
    </source>
</evidence>
<dbReference type="GO" id="GO:0051287">
    <property type="term" value="F:NAD binding"/>
    <property type="evidence" value="ECO:0007669"/>
    <property type="project" value="InterPro"/>
</dbReference>
<evidence type="ECO:0000259" key="5">
    <source>
        <dbReference type="Pfam" id="PF00389"/>
    </source>
</evidence>
<dbReference type="CDD" id="cd12167">
    <property type="entry name" value="2-Hacid_dh_8"/>
    <property type="match status" value="1"/>
</dbReference>
<gene>
    <name evidence="7" type="ORF">B7R22_17570</name>
</gene>
<evidence type="ECO:0000256" key="3">
    <source>
        <dbReference type="ARBA" id="ARBA00023027"/>
    </source>
</evidence>
<dbReference type="Pfam" id="PF00389">
    <property type="entry name" value="2-Hacid_dh"/>
    <property type="match status" value="1"/>
</dbReference>
<comment type="similarity">
    <text evidence="1 4">Belongs to the D-isomer specific 2-hydroxyacid dehydrogenase family.</text>
</comment>
<dbReference type="Proteomes" id="UP000256541">
    <property type="component" value="Unassembled WGS sequence"/>
</dbReference>
<dbReference type="PANTHER" id="PTHR10996">
    <property type="entry name" value="2-HYDROXYACID DEHYDROGENASE-RELATED"/>
    <property type="match status" value="1"/>
</dbReference>
<sequence length="331" mass="35873">MSKDSFDLQFDDERLRRLGELAELVDPVWTDSLDTVSGSTLTDQQLSTVEVLITSWGTPRLTPELLARLPRLRAVFHCAGTVRQLVSEQFWQLGITLTTAAETNAIPVAEFTFANIVLAGKKAQFLASDARTFRADWSYLQGRGGLSNFERVVGVVGFSRVGRRVVNLLQTLDAATCLVSDPYANELDVRRAGGKMVALRELLPQVDTLTLHAPALPETAQMIGAAELALLPDFATVINTARGSLIDTAALERECVSGRLNAVLDVTDPEPLPASSRLYDLPNVIITPHVAGSLGSETLRMTDSALDELERFVAGRPQIASVSIEAMEVSA</sequence>
<dbReference type="GO" id="GO:0016618">
    <property type="term" value="F:hydroxypyruvate reductase [NAD(P)H] activity"/>
    <property type="evidence" value="ECO:0007669"/>
    <property type="project" value="TreeGrafter"/>
</dbReference>
<dbReference type="SUPFAM" id="SSF52283">
    <property type="entry name" value="Formate/glycerate dehydrogenase catalytic domain-like"/>
    <property type="match status" value="1"/>
</dbReference>